<proteinExistence type="predicted"/>
<keyword evidence="3" id="KW-1185">Reference proteome</keyword>
<comment type="caution">
    <text evidence="2">The sequence shown here is derived from an EMBL/GenBank/DDBJ whole genome shotgun (WGS) entry which is preliminary data.</text>
</comment>
<dbReference type="InterPro" id="IPR000007">
    <property type="entry name" value="Tubby_C"/>
</dbReference>
<evidence type="ECO:0000313" key="2">
    <source>
        <dbReference type="EMBL" id="CAK0796161.1"/>
    </source>
</evidence>
<dbReference type="SUPFAM" id="SSF54518">
    <property type="entry name" value="Tubby C-terminal domain-like"/>
    <property type="match status" value="1"/>
</dbReference>
<evidence type="ECO:0000313" key="3">
    <source>
        <dbReference type="Proteomes" id="UP001189429"/>
    </source>
</evidence>
<gene>
    <name evidence="2" type="ORF">PCOR1329_LOCUS5606</name>
</gene>
<sequence length="98" mass="10626">MAEVNGVAFCDRCACHVGESGKVVALKRSAKKQTHNKTSNYTVTMAQSESMLSKDSDQTLGKLRSDFLGLEFVAYGAGMNPKKIETTSSHNAIQLARE</sequence>
<organism evidence="2 3">
    <name type="scientific">Prorocentrum cordatum</name>
    <dbReference type="NCBI Taxonomy" id="2364126"/>
    <lineage>
        <taxon>Eukaryota</taxon>
        <taxon>Sar</taxon>
        <taxon>Alveolata</taxon>
        <taxon>Dinophyceae</taxon>
        <taxon>Prorocentrales</taxon>
        <taxon>Prorocentraceae</taxon>
        <taxon>Prorocentrum</taxon>
    </lineage>
</organism>
<dbReference type="Gene3D" id="3.20.90.10">
    <property type="entry name" value="Tubby Protein, Chain A"/>
    <property type="match status" value="1"/>
</dbReference>
<dbReference type="Proteomes" id="UP001189429">
    <property type="component" value="Unassembled WGS sequence"/>
</dbReference>
<name>A0ABN9PWX0_9DINO</name>
<protein>
    <recommendedName>
        <fullName evidence="1">Tubby C-terminal domain-containing protein</fullName>
    </recommendedName>
</protein>
<dbReference type="Pfam" id="PF01167">
    <property type="entry name" value="Tub"/>
    <property type="match status" value="1"/>
</dbReference>
<reference evidence="2" key="1">
    <citation type="submission" date="2023-10" db="EMBL/GenBank/DDBJ databases">
        <authorList>
            <person name="Chen Y."/>
            <person name="Shah S."/>
            <person name="Dougan E. K."/>
            <person name="Thang M."/>
            <person name="Chan C."/>
        </authorList>
    </citation>
    <scope>NUCLEOTIDE SEQUENCE [LARGE SCALE GENOMIC DNA]</scope>
</reference>
<feature type="domain" description="Tubby C-terminal" evidence="1">
    <location>
        <begin position="29"/>
        <end position="89"/>
    </location>
</feature>
<feature type="non-terminal residue" evidence="2">
    <location>
        <position position="98"/>
    </location>
</feature>
<dbReference type="EMBL" id="CAUYUJ010001481">
    <property type="protein sequence ID" value="CAK0796161.1"/>
    <property type="molecule type" value="Genomic_DNA"/>
</dbReference>
<accession>A0ABN9PWX0</accession>
<evidence type="ECO:0000259" key="1">
    <source>
        <dbReference type="Pfam" id="PF01167"/>
    </source>
</evidence>
<dbReference type="InterPro" id="IPR025659">
    <property type="entry name" value="Tubby-like_C"/>
</dbReference>